<dbReference type="InterPro" id="IPR029058">
    <property type="entry name" value="AB_hydrolase_fold"/>
</dbReference>
<proteinExistence type="predicted"/>
<protein>
    <recommendedName>
        <fullName evidence="2">Serine hydrolase family protein</fullName>
    </recommendedName>
</protein>
<comment type="caution">
    <text evidence="1">The sequence shown here is derived from an EMBL/GenBank/DDBJ whole genome shotgun (WGS) entry which is preliminary data.</text>
</comment>
<gene>
    <name evidence="1" type="ORF">A4A59_23175</name>
</gene>
<organism evidence="1">
    <name type="scientific">Rhizobium leguminosarum</name>
    <dbReference type="NCBI Taxonomy" id="384"/>
    <lineage>
        <taxon>Bacteria</taxon>
        <taxon>Pseudomonadati</taxon>
        <taxon>Pseudomonadota</taxon>
        <taxon>Alphaproteobacteria</taxon>
        <taxon>Hyphomicrobiales</taxon>
        <taxon>Rhizobiaceae</taxon>
        <taxon>Rhizobium/Agrobacterium group</taxon>
        <taxon>Rhizobium</taxon>
    </lineage>
</organism>
<dbReference type="EMBL" id="LVYU01000103">
    <property type="protein sequence ID" value="KZA99313.1"/>
    <property type="molecule type" value="Genomic_DNA"/>
</dbReference>
<sequence length="206" mass="21979">MIIHSEANENASFSSARMIRGKDMKDIIILPGIGGSGEAHWQTRWERSNPDMRRFQPADWEKPDLADWISALDRAVGASATPPLLVAHSLACLLVAHWQQVSSLAVAGAFLVAVPDPQSASFPEEAAGFADPPSQKMRFPTLIIASADDPFGTLDRAHVRADLWGSGLVAIGPFGHINGQSGVEDWGQGKALLTAFSAGLAKSDRA</sequence>
<dbReference type="AlphaFoldDB" id="A0A154IFE4"/>
<dbReference type="GO" id="GO:0016787">
    <property type="term" value="F:hydrolase activity"/>
    <property type="evidence" value="ECO:0007669"/>
    <property type="project" value="InterPro"/>
</dbReference>
<reference evidence="1" key="1">
    <citation type="submission" date="2016-03" db="EMBL/GenBank/DDBJ databases">
        <title>Microsymbionts genomes from the relict species Vavilovia formosa.</title>
        <authorList>
            <person name="Chirak E."/>
            <person name="Kimeklis A."/>
            <person name="Kopat V."/>
            <person name="Andronov E."/>
        </authorList>
    </citation>
    <scope>NUCLEOTIDE SEQUENCE [LARGE SCALE GENOMIC DNA]</scope>
    <source>
        <strain evidence="1">Vaf12</strain>
    </source>
</reference>
<dbReference type="InterPro" id="IPR010662">
    <property type="entry name" value="RBBP9/YdeN"/>
</dbReference>
<dbReference type="RefSeq" id="WP_062943090.1">
    <property type="nucleotide sequence ID" value="NZ_CP171844.1"/>
</dbReference>
<dbReference type="SUPFAM" id="SSF53474">
    <property type="entry name" value="alpha/beta-Hydrolases"/>
    <property type="match status" value="1"/>
</dbReference>
<evidence type="ECO:0000313" key="1">
    <source>
        <dbReference type="EMBL" id="KZA99313.1"/>
    </source>
</evidence>
<evidence type="ECO:0008006" key="2">
    <source>
        <dbReference type="Google" id="ProtNLM"/>
    </source>
</evidence>
<accession>A0A154IFE4</accession>
<dbReference type="Gene3D" id="3.40.50.1820">
    <property type="entry name" value="alpha/beta hydrolase"/>
    <property type="match status" value="1"/>
</dbReference>
<name>A0A154IFE4_RHILE</name>
<dbReference type="Pfam" id="PF06821">
    <property type="entry name" value="Ser_hydrolase"/>
    <property type="match status" value="1"/>
</dbReference>